<dbReference type="Pfam" id="PF02527">
    <property type="entry name" value="GidB"/>
    <property type="match status" value="1"/>
</dbReference>
<keyword evidence="3" id="KW-0808">Transferase</keyword>
<dbReference type="InterPro" id="IPR003682">
    <property type="entry name" value="rRNA_ssu_MeTfrase_G"/>
</dbReference>
<evidence type="ECO:0000256" key="1">
    <source>
        <dbReference type="ARBA" id="ARBA00022490"/>
    </source>
</evidence>
<keyword evidence="2" id="KW-0698">rRNA processing</keyword>
<keyword evidence="1" id="KW-0963">Cytoplasm</keyword>
<accession>A0A9W7EEG0</accession>
<dbReference type="Proteomes" id="UP001165122">
    <property type="component" value="Unassembled WGS sequence"/>
</dbReference>
<dbReference type="CDD" id="cd02440">
    <property type="entry name" value="AdoMet_MTases"/>
    <property type="match status" value="1"/>
</dbReference>
<evidence type="ECO:0008006" key="6">
    <source>
        <dbReference type="Google" id="ProtNLM"/>
    </source>
</evidence>
<dbReference type="Gene3D" id="3.40.50.150">
    <property type="entry name" value="Vaccinia Virus protein VP39"/>
    <property type="match status" value="1"/>
</dbReference>
<name>A0A9W7EEG0_9STRA</name>
<evidence type="ECO:0000313" key="5">
    <source>
        <dbReference type="Proteomes" id="UP001165122"/>
    </source>
</evidence>
<dbReference type="HAMAP" id="MF_00074">
    <property type="entry name" value="16SrRNA_methyltr_G"/>
    <property type="match status" value="1"/>
</dbReference>
<dbReference type="SUPFAM" id="SSF53335">
    <property type="entry name" value="S-adenosyl-L-methionine-dependent methyltransferases"/>
    <property type="match status" value="1"/>
</dbReference>
<evidence type="ECO:0000256" key="3">
    <source>
        <dbReference type="ARBA" id="ARBA00022679"/>
    </source>
</evidence>
<reference evidence="5" key="1">
    <citation type="journal article" date="2023" name="Commun. Biol.">
        <title>Genome analysis of Parmales, the sister group of diatoms, reveals the evolutionary specialization of diatoms from phago-mixotrophs to photoautotrophs.</title>
        <authorList>
            <person name="Ban H."/>
            <person name="Sato S."/>
            <person name="Yoshikawa S."/>
            <person name="Yamada K."/>
            <person name="Nakamura Y."/>
            <person name="Ichinomiya M."/>
            <person name="Sato N."/>
            <person name="Blanc-Mathieu R."/>
            <person name="Endo H."/>
            <person name="Kuwata A."/>
            <person name="Ogata H."/>
        </authorList>
    </citation>
    <scope>NUCLEOTIDE SEQUENCE [LARGE SCALE GENOMIC DNA]</scope>
    <source>
        <strain evidence="5">NIES 3700</strain>
    </source>
</reference>
<dbReference type="AlphaFoldDB" id="A0A9W7EEG0"/>
<dbReference type="PANTHER" id="PTHR31760:SF0">
    <property type="entry name" value="S-ADENOSYL-L-METHIONINE-DEPENDENT METHYLTRANSFERASES SUPERFAMILY PROTEIN"/>
    <property type="match status" value="1"/>
</dbReference>
<proteinExistence type="inferred from homology"/>
<dbReference type="InterPro" id="IPR029063">
    <property type="entry name" value="SAM-dependent_MTases_sf"/>
</dbReference>
<comment type="caution">
    <text evidence="4">The sequence shown here is derived from an EMBL/GenBank/DDBJ whole genome shotgun (WGS) entry which is preliminary data.</text>
</comment>
<dbReference type="EMBL" id="BRXW01000673">
    <property type="protein sequence ID" value="GMH73423.1"/>
    <property type="molecule type" value="Genomic_DNA"/>
</dbReference>
<dbReference type="GO" id="GO:0070043">
    <property type="term" value="F:rRNA (guanine-N7-)-methyltransferase activity"/>
    <property type="evidence" value="ECO:0007669"/>
    <property type="project" value="TreeGrafter"/>
</dbReference>
<gene>
    <name evidence="4" type="ORF">TrLO_g14717</name>
</gene>
<evidence type="ECO:0000256" key="2">
    <source>
        <dbReference type="ARBA" id="ARBA00022552"/>
    </source>
</evidence>
<dbReference type="OrthoDB" id="784548at2759"/>
<evidence type="ECO:0000313" key="4">
    <source>
        <dbReference type="EMBL" id="GMH73423.1"/>
    </source>
</evidence>
<dbReference type="GO" id="GO:0005829">
    <property type="term" value="C:cytosol"/>
    <property type="evidence" value="ECO:0007669"/>
    <property type="project" value="TreeGrafter"/>
</dbReference>
<keyword evidence="5" id="KW-1185">Reference proteome</keyword>
<protein>
    <recommendedName>
        <fullName evidence="6">Ribosomal RNA small subunit methyltransferase G</fullName>
    </recommendedName>
</protein>
<dbReference type="PANTHER" id="PTHR31760">
    <property type="entry name" value="S-ADENOSYL-L-METHIONINE-DEPENDENT METHYLTRANSFERASES SUPERFAMILY PROTEIN"/>
    <property type="match status" value="1"/>
</dbReference>
<sequence>MPSAPLPSVNAEYLKKNLLQFSVAQTQEEKSSYHPPSSLSASPPHPWSTYLINNLNLPPTSLPPLTLLSSLIVSWNLKVNLISRNPPPTPSHVLTRHILPSLSLLKLMPPKPKKIADVGTGGGFPGLPLSLVMPETRFTLIDSTKKKLKVIDDISEELKSENVRTYHGRVEEMDPEIFDVIVGRSVADLPRFCMWVEHLMGGESILLYIKGGEIGVVVVVDVGLLVFFGD</sequence>
<dbReference type="NCBIfam" id="TIGR00138">
    <property type="entry name" value="rsmG_gidB"/>
    <property type="match status" value="1"/>
</dbReference>
<organism evidence="4 5">
    <name type="scientific">Triparma laevis f. longispina</name>
    <dbReference type="NCBI Taxonomy" id="1714387"/>
    <lineage>
        <taxon>Eukaryota</taxon>
        <taxon>Sar</taxon>
        <taxon>Stramenopiles</taxon>
        <taxon>Ochrophyta</taxon>
        <taxon>Bolidophyceae</taxon>
        <taxon>Parmales</taxon>
        <taxon>Triparmaceae</taxon>
        <taxon>Triparma</taxon>
    </lineage>
</organism>